<comment type="caution">
    <text evidence="10">The sequence shown here is derived from an EMBL/GenBank/DDBJ whole genome shotgun (WGS) entry which is preliminary data.</text>
</comment>
<comment type="subcellular location">
    <subcellularLocation>
        <location evidence="1">Endomembrane system</location>
        <topology evidence="1">Multi-pass membrane protein</topology>
    </subcellularLocation>
    <subcellularLocation>
        <location evidence="7">Membrane</location>
        <topology evidence="7">Multi-pass membrane protein</topology>
    </subcellularLocation>
</comment>
<dbReference type="EMBL" id="JAYGHY010000020">
    <property type="protein sequence ID" value="MEA5442522.1"/>
    <property type="molecule type" value="Genomic_DNA"/>
</dbReference>
<name>A0ABU5SVI4_9CYAN</name>
<dbReference type="PANTHER" id="PTHR43507:SF21">
    <property type="entry name" value="NAD(P)H-QUINONE OXIDOREDUCTASE CHAIN 4, CHLOROPLASTIC"/>
    <property type="match status" value="1"/>
</dbReference>
<evidence type="ECO:0000256" key="3">
    <source>
        <dbReference type="ARBA" id="ARBA00022692"/>
    </source>
</evidence>
<dbReference type="PRINTS" id="PR01437">
    <property type="entry name" value="NUOXDRDTASE4"/>
</dbReference>
<feature type="transmembrane region" description="Helical" evidence="8">
    <location>
        <begin position="25"/>
        <end position="44"/>
    </location>
</feature>
<organism evidence="10 11">
    <name type="scientific">Cyanobium gracile UHCC 0281</name>
    <dbReference type="NCBI Taxonomy" id="3110309"/>
    <lineage>
        <taxon>Bacteria</taxon>
        <taxon>Bacillati</taxon>
        <taxon>Cyanobacteriota</taxon>
        <taxon>Cyanophyceae</taxon>
        <taxon>Synechococcales</taxon>
        <taxon>Prochlorococcaceae</taxon>
        <taxon>Cyanobium</taxon>
    </lineage>
</organism>
<feature type="transmembrane region" description="Helical" evidence="8">
    <location>
        <begin position="295"/>
        <end position="314"/>
    </location>
</feature>
<feature type="domain" description="NADH:quinone oxidoreductase/Mrp antiporter transmembrane" evidence="9">
    <location>
        <begin position="153"/>
        <end position="441"/>
    </location>
</feature>
<comment type="similarity">
    <text evidence="2">Belongs to the complex I subunit 4 family.</text>
</comment>
<feature type="transmembrane region" description="Helical" evidence="8">
    <location>
        <begin position="479"/>
        <end position="497"/>
    </location>
</feature>
<protein>
    <submittedName>
        <fullName evidence="10">NAD(P)H-quinone oxidoreductase subunit 4</fullName>
    </submittedName>
</protein>
<feature type="transmembrane region" description="Helical" evidence="8">
    <location>
        <begin position="433"/>
        <end position="458"/>
    </location>
</feature>
<evidence type="ECO:0000256" key="4">
    <source>
        <dbReference type="ARBA" id="ARBA00022989"/>
    </source>
</evidence>
<evidence type="ECO:0000256" key="7">
    <source>
        <dbReference type="RuleBase" id="RU000320"/>
    </source>
</evidence>
<reference evidence="10 11" key="1">
    <citation type="submission" date="2023-12" db="EMBL/GenBank/DDBJ databases">
        <title>Baltic Sea Cyanobacteria.</title>
        <authorList>
            <person name="Delbaje E."/>
            <person name="Fewer D.P."/>
            <person name="Shishido T.K."/>
        </authorList>
    </citation>
    <scope>NUCLEOTIDE SEQUENCE [LARGE SCALE GENOMIC DNA]</scope>
    <source>
        <strain evidence="10 11">UHCC 0281</strain>
    </source>
</reference>
<dbReference type="Pfam" id="PF00361">
    <property type="entry name" value="Proton_antipo_M"/>
    <property type="match status" value="1"/>
</dbReference>
<feature type="transmembrane region" description="Helical" evidence="8">
    <location>
        <begin position="107"/>
        <end position="128"/>
    </location>
</feature>
<dbReference type="Proteomes" id="UP001302329">
    <property type="component" value="Unassembled WGS sequence"/>
</dbReference>
<sequence>MDASLPLSLASSSLPAVLPEGSAFPWLSLIVLLPATAALVMPLLPGDGSDPRLPRTLALGVLGVDFALILWVFARHFDGGLSELQLVERVSWVPALGLEWSLAADGLSAPLVVLSGLVTLLSVAASWNIRLKTRLYFGLLLVQATAQSLVFLSQDFLLFFLAWELELVPVYLLIAIWGGKQRQYAATKFILYTATASLLILISGLALALSGDSFTLNLSELAARSPGGTFGLLCYLGFLVGFGVKLPMFPLHTWLPDAHGEANAPVSMLLAGVLLKMGGYALLRFNVQMLPDVHLRLAPALIVLGIINIVYGALNAFAQDNVKRRIACSSVSHMGFVLLGIGAIDALGMSGAMLQMISHGLIAAAMFFITGVFYERTETLSIPNMGGLAKVLPITFAFFLASSLASLALPGMSGFISEITVFLGVTSYEGFTIGFRVIAIVLAAIGLVLTPVYLLSLCRRVFFGPRIPALAVVGDMKPRELVIGLTLLVPTLVIGFWPRVAINLYEASTNGLASELASHGAVAMGRLAALG</sequence>
<dbReference type="InterPro" id="IPR001750">
    <property type="entry name" value="ND/Mrp_TM"/>
</dbReference>
<dbReference type="InterPro" id="IPR003918">
    <property type="entry name" value="NADH_UbQ_OxRdtase"/>
</dbReference>
<proteinExistence type="inferred from homology"/>
<feature type="transmembrane region" description="Helical" evidence="8">
    <location>
        <begin position="56"/>
        <end position="74"/>
    </location>
</feature>
<feature type="transmembrane region" description="Helical" evidence="8">
    <location>
        <begin position="189"/>
        <end position="210"/>
    </location>
</feature>
<evidence type="ECO:0000256" key="1">
    <source>
        <dbReference type="ARBA" id="ARBA00004127"/>
    </source>
</evidence>
<dbReference type="NCBIfam" id="TIGR01972">
    <property type="entry name" value="NDH_I_M"/>
    <property type="match status" value="1"/>
</dbReference>
<feature type="transmembrane region" description="Helical" evidence="8">
    <location>
        <begin position="135"/>
        <end position="152"/>
    </location>
</feature>
<evidence type="ECO:0000259" key="9">
    <source>
        <dbReference type="Pfam" id="PF00361"/>
    </source>
</evidence>
<feature type="transmembrane region" description="Helical" evidence="8">
    <location>
        <begin position="230"/>
        <end position="251"/>
    </location>
</feature>
<evidence type="ECO:0000256" key="8">
    <source>
        <dbReference type="SAM" id="Phobius"/>
    </source>
</evidence>
<comment type="function">
    <text evidence="6">NDH-1 shuttles electrons from NAD(P)H, via FMN and iron-sulfur (Fe-S) centers, to quinones in the respiratory chain. The immediate electron acceptor for the enzyme in this species is believed to be plastoquinone. Couples the redox reaction to proton translocation (for every two electrons transferred, four hydrogen ions are translocated across the cytoplasmic membrane), and thus conserves the redox energy in a proton gradient.</text>
</comment>
<dbReference type="NCBIfam" id="NF009212">
    <property type="entry name" value="PRK12561.1"/>
    <property type="match status" value="1"/>
</dbReference>
<dbReference type="PANTHER" id="PTHR43507">
    <property type="entry name" value="NADH-UBIQUINONE OXIDOREDUCTASE CHAIN 4"/>
    <property type="match status" value="1"/>
</dbReference>
<evidence type="ECO:0000313" key="10">
    <source>
        <dbReference type="EMBL" id="MEA5442522.1"/>
    </source>
</evidence>
<keyword evidence="5 8" id="KW-0472">Membrane</keyword>
<accession>A0ABU5SVI4</accession>
<feature type="transmembrane region" description="Helical" evidence="8">
    <location>
        <begin position="394"/>
        <end position="413"/>
    </location>
</feature>
<keyword evidence="11" id="KW-1185">Reference proteome</keyword>
<dbReference type="InterPro" id="IPR010227">
    <property type="entry name" value="NADH_Q_OxRdtase_chainM/4"/>
</dbReference>
<evidence type="ECO:0000256" key="2">
    <source>
        <dbReference type="ARBA" id="ARBA00009025"/>
    </source>
</evidence>
<evidence type="ECO:0000313" key="11">
    <source>
        <dbReference type="Proteomes" id="UP001302329"/>
    </source>
</evidence>
<gene>
    <name evidence="10" type="ORF">VB739_08160</name>
</gene>
<feature type="transmembrane region" description="Helical" evidence="8">
    <location>
        <begin position="356"/>
        <end position="374"/>
    </location>
</feature>
<evidence type="ECO:0000256" key="5">
    <source>
        <dbReference type="ARBA" id="ARBA00023136"/>
    </source>
</evidence>
<keyword evidence="4 8" id="KW-1133">Transmembrane helix</keyword>
<feature type="transmembrane region" description="Helical" evidence="8">
    <location>
        <begin position="263"/>
        <end position="283"/>
    </location>
</feature>
<dbReference type="RefSeq" id="WP_323356587.1">
    <property type="nucleotide sequence ID" value="NZ_JAYGHY010000020.1"/>
</dbReference>
<feature type="transmembrane region" description="Helical" evidence="8">
    <location>
        <begin position="326"/>
        <end position="344"/>
    </location>
</feature>
<keyword evidence="3 7" id="KW-0812">Transmembrane</keyword>
<evidence type="ECO:0000256" key="6">
    <source>
        <dbReference type="ARBA" id="ARBA00025624"/>
    </source>
</evidence>
<feature type="transmembrane region" description="Helical" evidence="8">
    <location>
        <begin position="158"/>
        <end position="177"/>
    </location>
</feature>